<feature type="transmembrane region" description="Helical" evidence="3">
    <location>
        <begin position="161"/>
        <end position="181"/>
    </location>
</feature>
<keyword evidence="3" id="KW-1133">Transmembrane helix</keyword>
<evidence type="ECO:0000256" key="2">
    <source>
        <dbReference type="ARBA" id="ARBA00023163"/>
    </source>
</evidence>
<organism evidence="4 5">
    <name type="scientific">Nocardioides guangzhouensis</name>
    <dbReference type="NCBI Taxonomy" id="2497878"/>
    <lineage>
        <taxon>Bacteria</taxon>
        <taxon>Bacillati</taxon>
        <taxon>Actinomycetota</taxon>
        <taxon>Actinomycetes</taxon>
        <taxon>Propionibacteriales</taxon>
        <taxon>Nocardioidaceae</taxon>
        <taxon>Nocardioides</taxon>
    </lineage>
</organism>
<dbReference type="Gene3D" id="1.10.10.1320">
    <property type="entry name" value="Anti-sigma factor, zinc-finger domain"/>
    <property type="match status" value="1"/>
</dbReference>
<evidence type="ECO:0000256" key="1">
    <source>
        <dbReference type="ARBA" id="ARBA00023015"/>
    </source>
</evidence>
<feature type="transmembrane region" description="Helical" evidence="3">
    <location>
        <begin position="95"/>
        <end position="114"/>
    </location>
</feature>
<sequence>MSTTWHVDATALASYAEGRCAPVVGASVEAHLMDCRECAAALRELLPHEPVERAWHAIRAHVEEPRPGFAERLMTRLGLSTETARLLGAVPAFRGAWLLGLFTVLVFAGFASLFAEDLGLALFLVVAPLVPVAGVAVSFGGDADPAHELVTVTPYSSLRLLLLRTTGVLATSVPVTVLLGLGLPGPAWLAVAWLTPALAGVSLTLALAPYVGTSTTAAVIGGTWSVAVLTANRLGDPVEVVEPLMQVLLAAVALVAAAAVLLRHSSLDLLGRHS</sequence>
<proteinExistence type="predicted"/>
<evidence type="ECO:0000256" key="3">
    <source>
        <dbReference type="SAM" id="Phobius"/>
    </source>
</evidence>
<dbReference type="OrthoDB" id="3822520at2"/>
<feature type="transmembrane region" description="Helical" evidence="3">
    <location>
        <begin position="215"/>
        <end position="232"/>
    </location>
</feature>
<protein>
    <submittedName>
        <fullName evidence="4">Zf-HC2 domain-containing protein</fullName>
    </submittedName>
</protein>
<feature type="transmembrane region" description="Helical" evidence="3">
    <location>
        <begin position="244"/>
        <end position="262"/>
    </location>
</feature>
<reference evidence="4 5" key="1">
    <citation type="submission" date="2019-01" db="EMBL/GenBank/DDBJ databases">
        <title>Nocardioides guangzhouensis sp. nov., an actinobacterium isolated from soil.</title>
        <authorList>
            <person name="Fu Y."/>
            <person name="Cai Y."/>
            <person name="Lin Z."/>
            <person name="Chen P."/>
        </authorList>
    </citation>
    <scope>NUCLEOTIDE SEQUENCE [LARGE SCALE GENOMIC DNA]</scope>
    <source>
        <strain evidence="4 5">130</strain>
    </source>
</reference>
<name>A0A4Q4Z5X8_9ACTN</name>
<dbReference type="RefSeq" id="WP_134719947.1">
    <property type="nucleotide sequence ID" value="NZ_SDKM01000036.1"/>
</dbReference>
<keyword evidence="3" id="KW-0472">Membrane</keyword>
<feature type="transmembrane region" description="Helical" evidence="3">
    <location>
        <begin position="120"/>
        <end position="140"/>
    </location>
</feature>
<accession>A0A4Q4Z5X8</accession>
<keyword evidence="5" id="KW-1185">Reference proteome</keyword>
<evidence type="ECO:0000313" key="4">
    <source>
        <dbReference type="EMBL" id="RYP83187.1"/>
    </source>
</evidence>
<dbReference type="InterPro" id="IPR041916">
    <property type="entry name" value="Anti_sigma_zinc_sf"/>
</dbReference>
<keyword evidence="3" id="KW-0812">Transmembrane</keyword>
<comment type="caution">
    <text evidence="4">The sequence shown here is derived from an EMBL/GenBank/DDBJ whole genome shotgun (WGS) entry which is preliminary data.</text>
</comment>
<keyword evidence="1" id="KW-0805">Transcription regulation</keyword>
<gene>
    <name evidence="4" type="ORF">EKO23_19855</name>
</gene>
<keyword evidence="2" id="KW-0804">Transcription</keyword>
<dbReference type="EMBL" id="SDKM01000036">
    <property type="protein sequence ID" value="RYP83187.1"/>
    <property type="molecule type" value="Genomic_DNA"/>
</dbReference>
<evidence type="ECO:0000313" key="5">
    <source>
        <dbReference type="Proteomes" id="UP000295198"/>
    </source>
</evidence>
<dbReference type="Proteomes" id="UP000295198">
    <property type="component" value="Unassembled WGS sequence"/>
</dbReference>
<dbReference type="AlphaFoldDB" id="A0A4Q4Z5X8"/>